<dbReference type="eggNOG" id="ENOG502RR47">
    <property type="taxonomic scope" value="Eukaryota"/>
</dbReference>
<evidence type="ECO:0000256" key="1">
    <source>
        <dbReference type="SAM" id="MobiDB-lite"/>
    </source>
</evidence>
<reference evidence="2 3" key="1">
    <citation type="journal article" date="2011" name="Genome Biol.">
        <title>Comparative genome sequence analysis underscores mycoparasitism as the ancestral life style of Trichoderma.</title>
        <authorList>
            <person name="Kubicek C.P."/>
            <person name="Herrera-Estrella A."/>
            <person name="Seidl-Seiboth V."/>
            <person name="Martinez D.A."/>
            <person name="Druzhinina I.S."/>
            <person name="Thon M."/>
            <person name="Zeilinger S."/>
            <person name="Casas-Flores S."/>
            <person name="Horwitz B.A."/>
            <person name="Mukherjee P.K."/>
            <person name="Mukherjee M."/>
            <person name="Kredics L."/>
            <person name="Alcaraz L.D."/>
            <person name="Aerts A."/>
            <person name="Antal Z."/>
            <person name="Atanasova L."/>
            <person name="Cervantes-Badillo M.G."/>
            <person name="Challacombe J."/>
            <person name="Chertkov O."/>
            <person name="McCluskey K."/>
            <person name="Coulpier F."/>
            <person name="Deshpande N."/>
            <person name="von Doehren H."/>
            <person name="Ebbole D.J."/>
            <person name="Esquivel-Naranjo E.U."/>
            <person name="Fekete E."/>
            <person name="Flipphi M."/>
            <person name="Glaser F."/>
            <person name="Gomez-Rodriguez E.Y."/>
            <person name="Gruber S."/>
            <person name="Han C."/>
            <person name="Henrissat B."/>
            <person name="Hermosa R."/>
            <person name="Hernandez-Onate M."/>
            <person name="Karaffa L."/>
            <person name="Kosti I."/>
            <person name="Le Crom S."/>
            <person name="Lindquist E."/>
            <person name="Lucas S."/>
            <person name="Luebeck M."/>
            <person name="Luebeck P.S."/>
            <person name="Margeot A."/>
            <person name="Metz B."/>
            <person name="Misra M."/>
            <person name="Nevalainen H."/>
            <person name="Omann M."/>
            <person name="Packer N."/>
            <person name="Perrone G."/>
            <person name="Uresti-Rivera E.E."/>
            <person name="Salamov A."/>
            <person name="Schmoll M."/>
            <person name="Seiboth B."/>
            <person name="Shapiro H."/>
            <person name="Sukno S."/>
            <person name="Tamayo-Ramos J.A."/>
            <person name="Tisch D."/>
            <person name="Wiest A."/>
            <person name="Wilkinson H.H."/>
            <person name="Zhang M."/>
            <person name="Coutinho P.M."/>
            <person name="Kenerley C.M."/>
            <person name="Monte E."/>
            <person name="Baker S.E."/>
            <person name="Grigoriev I.V."/>
        </authorList>
    </citation>
    <scope>NUCLEOTIDE SEQUENCE [LARGE SCALE GENOMIC DNA]</scope>
    <source>
        <strain evidence="3">Gv29-8 / FGSC 10586</strain>
    </source>
</reference>
<protein>
    <submittedName>
        <fullName evidence="2">Uncharacterized protein</fullName>
    </submittedName>
</protein>
<dbReference type="OMA" id="RCVLNYA"/>
<gene>
    <name evidence="2" type="ORF">TRIVIDRAFT_61675</name>
</gene>
<accession>G9ML28</accession>
<comment type="caution">
    <text evidence="2">The sequence shown here is derived from an EMBL/GenBank/DDBJ whole genome shotgun (WGS) entry which is preliminary data.</text>
</comment>
<dbReference type="EMBL" id="ABDF02000004">
    <property type="protein sequence ID" value="EHK24922.1"/>
    <property type="molecule type" value="Genomic_DNA"/>
</dbReference>
<dbReference type="VEuPathDB" id="FungiDB:TRIVIDRAFT_61675"/>
<dbReference type="STRING" id="413071.G9ML28"/>
<evidence type="ECO:0000313" key="2">
    <source>
        <dbReference type="EMBL" id="EHK24922.1"/>
    </source>
</evidence>
<evidence type="ECO:0000313" key="3">
    <source>
        <dbReference type="Proteomes" id="UP000007115"/>
    </source>
</evidence>
<dbReference type="GeneID" id="25796261"/>
<dbReference type="OrthoDB" id="4900620at2759"/>
<feature type="compositionally biased region" description="Polar residues" evidence="1">
    <location>
        <begin position="167"/>
        <end position="182"/>
    </location>
</feature>
<dbReference type="Proteomes" id="UP000007115">
    <property type="component" value="Unassembled WGS sequence"/>
</dbReference>
<dbReference type="InParanoid" id="G9ML28"/>
<feature type="region of interest" description="Disordered" evidence="1">
    <location>
        <begin position="124"/>
        <end position="149"/>
    </location>
</feature>
<name>G9ML28_HYPVG</name>
<feature type="region of interest" description="Disordered" evidence="1">
    <location>
        <begin position="163"/>
        <end position="184"/>
    </location>
</feature>
<dbReference type="HOGENOM" id="CLU_038178_1_0_1"/>
<organism evidence="2 3">
    <name type="scientific">Hypocrea virens (strain Gv29-8 / FGSC 10586)</name>
    <name type="common">Gliocladium virens</name>
    <name type="synonym">Trichoderma virens</name>
    <dbReference type="NCBI Taxonomy" id="413071"/>
    <lineage>
        <taxon>Eukaryota</taxon>
        <taxon>Fungi</taxon>
        <taxon>Dikarya</taxon>
        <taxon>Ascomycota</taxon>
        <taxon>Pezizomycotina</taxon>
        <taxon>Sordariomycetes</taxon>
        <taxon>Hypocreomycetidae</taxon>
        <taxon>Hypocreales</taxon>
        <taxon>Hypocreaceae</taxon>
        <taxon>Trichoderma</taxon>
    </lineage>
</organism>
<dbReference type="RefSeq" id="XP_013959119.1">
    <property type="nucleotide sequence ID" value="XM_014103644.1"/>
</dbReference>
<keyword evidence="3" id="KW-1185">Reference proteome</keyword>
<sequence>MSSYYDTVRYPSVFLQRAKDYANFVTLSQSPGFQSGASNWDVRYLFASRVICTAPEWHLLFLDGFFPEHLMEVHPCIQDLISGPLDLQLAELWEPQIVQLCQPDSLGYVWAALAPFVRAERTRAVERGNSEEGDSTEGELPSTPERPRRERTQAVYDHFVPSDSFVIGSSSPNRPPTSSGASEHSIGYRGKVYAPLLEDATIRLASSFVRCVLNYAQPINKAGPFVHFRDVRLTHRYQTSIENVTVEAIDDGGLQLLGRNGALLQVALLEGKRAFQTIVDGKPRISDELLAQLVGEALALSQSETSLALSTDVMSILAVSDCVKFFRFKFSPEFIQNYETVPMLDNMEDNFLQVDSTEWLSIKTPDHRELIVSHLLAIISWADTLV</sequence>
<proteinExistence type="predicted"/>
<dbReference type="AlphaFoldDB" id="G9ML28"/>